<name>A0A4Z2I5L9_9TELE</name>
<organism evidence="1 2">
    <name type="scientific">Liparis tanakae</name>
    <name type="common">Tanaka's snailfish</name>
    <dbReference type="NCBI Taxonomy" id="230148"/>
    <lineage>
        <taxon>Eukaryota</taxon>
        <taxon>Metazoa</taxon>
        <taxon>Chordata</taxon>
        <taxon>Craniata</taxon>
        <taxon>Vertebrata</taxon>
        <taxon>Euteleostomi</taxon>
        <taxon>Actinopterygii</taxon>
        <taxon>Neopterygii</taxon>
        <taxon>Teleostei</taxon>
        <taxon>Neoteleostei</taxon>
        <taxon>Acanthomorphata</taxon>
        <taxon>Eupercaria</taxon>
        <taxon>Perciformes</taxon>
        <taxon>Cottioidei</taxon>
        <taxon>Cottales</taxon>
        <taxon>Liparidae</taxon>
        <taxon>Liparis</taxon>
    </lineage>
</organism>
<gene>
    <name evidence="1" type="ORF">EYF80_016741</name>
</gene>
<dbReference type="Proteomes" id="UP000314294">
    <property type="component" value="Unassembled WGS sequence"/>
</dbReference>
<accession>A0A4Z2I5L9</accession>
<dbReference type="EMBL" id="SRLO01000129">
    <property type="protein sequence ID" value="TNN73071.1"/>
    <property type="molecule type" value="Genomic_DNA"/>
</dbReference>
<reference evidence="1 2" key="1">
    <citation type="submission" date="2019-03" db="EMBL/GenBank/DDBJ databases">
        <title>First draft genome of Liparis tanakae, snailfish: a comprehensive survey of snailfish specific genes.</title>
        <authorList>
            <person name="Kim W."/>
            <person name="Song I."/>
            <person name="Jeong J.-H."/>
            <person name="Kim D."/>
            <person name="Kim S."/>
            <person name="Ryu S."/>
            <person name="Song J.Y."/>
            <person name="Lee S.K."/>
        </authorList>
    </citation>
    <scope>NUCLEOTIDE SEQUENCE [LARGE SCALE GENOMIC DNA]</scope>
    <source>
        <tissue evidence="1">Muscle</tissue>
    </source>
</reference>
<dbReference type="AlphaFoldDB" id="A0A4Z2I5L9"/>
<proteinExistence type="predicted"/>
<evidence type="ECO:0000313" key="2">
    <source>
        <dbReference type="Proteomes" id="UP000314294"/>
    </source>
</evidence>
<comment type="caution">
    <text evidence="1">The sequence shown here is derived from an EMBL/GenBank/DDBJ whole genome shotgun (WGS) entry which is preliminary data.</text>
</comment>
<evidence type="ECO:0000313" key="1">
    <source>
        <dbReference type="EMBL" id="TNN73071.1"/>
    </source>
</evidence>
<keyword evidence="2" id="KW-1185">Reference proteome</keyword>
<sequence length="302" mass="33217">MGHLTSPVLDPVLLLPQIMSQARPVGQKLSIGPVESKKKEVQADGLFVLLPEGLLRKAGGERRLKRRDKARDAVNEAANEQQRFRWRKPRETIPASRRSDFRTYGAIRESDCFHVVKEDVALINQTPHTYPDVGVFGKKAMVGQMTPTRESSGGLRISPGLYCLWSSRTKTFTATFLAAGVDAIRSAAIWRRFVLYRRFWNQILTWVSGGRQVRPLRAGQVPLVVEASLQLEDLRVREGGSGALFPLFGLVQSLLIQAADSWSVSSCKLSSGTSDAASPSFSDLHTAGVLLSLSSLSPESES</sequence>
<protein>
    <submittedName>
        <fullName evidence="1">Uncharacterized protein</fullName>
    </submittedName>
</protein>